<name>A0A8S5TNC5_9CAUD</name>
<dbReference type="EMBL" id="BK032864">
    <property type="protein sequence ID" value="DAF64637.1"/>
    <property type="molecule type" value="Genomic_DNA"/>
</dbReference>
<proteinExistence type="predicted"/>
<organism evidence="1">
    <name type="scientific">Siphoviridae sp. ctamP19</name>
    <dbReference type="NCBI Taxonomy" id="2827896"/>
    <lineage>
        <taxon>Viruses</taxon>
        <taxon>Duplodnaviria</taxon>
        <taxon>Heunggongvirae</taxon>
        <taxon>Uroviricota</taxon>
        <taxon>Caudoviricetes</taxon>
    </lineage>
</organism>
<protein>
    <submittedName>
        <fullName evidence="1">Uncharacterized protein</fullName>
    </submittedName>
</protein>
<accession>A0A8S5TNC5</accession>
<evidence type="ECO:0000313" key="1">
    <source>
        <dbReference type="EMBL" id="DAF64637.1"/>
    </source>
</evidence>
<sequence length="33" mass="4175">MNFYFLFFIHFLTSRWLFKICYFDKLSSMLNNS</sequence>
<reference evidence="1" key="1">
    <citation type="journal article" date="2021" name="Proc. Natl. Acad. Sci. U.S.A.">
        <title>A Catalog of Tens of Thousands of Viruses from Human Metagenomes Reveals Hidden Associations with Chronic Diseases.</title>
        <authorList>
            <person name="Tisza M.J."/>
            <person name="Buck C.B."/>
        </authorList>
    </citation>
    <scope>NUCLEOTIDE SEQUENCE</scope>
    <source>
        <strain evidence="1">CtamP19</strain>
    </source>
</reference>